<keyword evidence="4" id="KW-1015">Disulfide bond</keyword>
<dbReference type="Proteomes" id="UP000694393">
    <property type="component" value="Unplaced"/>
</dbReference>
<dbReference type="Pfam" id="PF00050">
    <property type="entry name" value="Kazal_1"/>
    <property type="match status" value="1"/>
</dbReference>
<dbReference type="GO" id="GO:0001558">
    <property type="term" value="P:regulation of cell growth"/>
    <property type="evidence" value="ECO:0007669"/>
    <property type="project" value="InterPro"/>
</dbReference>
<evidence type="ECO:0000259" key="6">
    <source>
        <dbReference type="PROSITE" id="PS51465"/>
    </source>
</evidence>
<evidence type="ECO:0008006" key="9">
    <source>
        <dbReference type="Google" id="ProtNLM"/>
    </source>
</evidence>
<dbReference type="PROSITE" id="PS51465">
    <property type="entry name" value="KAZAL_2"/>
    <property type="match status" value="1"/>
</dbReference>
<keyword evidence="8" id="KW-1185">Reference proteome</keyword>
<dbReference type="SUPFAM" id="SSF100895">
    <property type="entry name" value="Kazal-type serine protease inhibitors"/>
    <property type="match status" value="1"/>
</dbReference>
<dbReference type="SUPFAM" id="SSF48726">
    <property type="entry name" value="Immunoglobulin"/>
    <property type="match status" value="1"/>
</dbReference>
<sequence length="252" mass="27828">MGSICGTGLDWLPPKISSFHLRLSCPCGWKPEPRIGTWGAPSAPSSCFPVGQRRLVALCMGRAGRTWSARWTSGSWPVRGSPAAVHVQVPGGLVCGSDHITYQNICTFQEAVCETEEQNLSFTNDGPCQAVPQIKHCLQHQMIVLGHDVIFICEIFAYPMALMEQKRDKEEFALLGDDPHISVQSRGGSLKYQLSSWLQIEGVRKEDGGTYLCITHNKLLIATVQVAFVPVRSVPGEEPTASEEEKNYCNYY</sequence>
<proteinExistence type="predicted"/>
<keyword evidence="2" id="KW-0964">Secreted</keyword>
<dbReference type="AlphaFoldDB" id="A0A8C8RZU6"/>
<evidence type="ECO:0000259" key="5">
    <source>
        <dbReference type="PROSITE" id="PS50835"/>
    </source>
</evidence>
<dbReference type="GO" id="GO:0005615">
    <property type="term" value="C:extracellular space"/>
    <property type="evidence" value="ECO:0007669"/>
    <property type="project" value="TreeGrafter"/>
</dbReference>
<organism evidence="7 8">
    <name type="scientific">Pelusios castaneus</name>
    <name type="common">West African mud turtle</name>
    <dbReference type="NCBI Taxonomy" id="367368"/>
    <lineage>
        <taxon>Eukaryota</taxon>
        <taxon>Metazoa</taxon>
        <taxon>Chordata</taxon>
        <taxon>Craniata</taxon>
        <taxon>Vertebrata</taxon>
        <taxon>Euteleostomi</taxon>
        <taxon>Archelosauria</taxon>
        <taxon>Testudinata</taxon>
        <taxon>Testudines</taxon>
        <taxon>Pleurodira</taxon>
        <taxon>Pelomedusidae</taxon>
        <taxon>Pelusios</taxon>
    </lineage>
</organism>
<comment type="subcellular location">
    <subcellularLocation>
        <location evidence="1">Secreted</location>
    </subcellularLocation>
</comment>
<feature type="domain" description="Kazal-like" evidence="6">
    <location>
        <begin position="94"/>
        <end position="130"/>
    </location>
</feature>
<feature type="domain" description="Ig-like" evidence="5">
    <location>
        <begin position="132"/>
        <end position="227"/>
    </location>
</feature>
<dbReference type="SMART" id="SM00280">
    <property type="entry name" value="KAZAL"/>
    <property type="match status" value="1"/>
</dbReference>
<accession>A0A8C8RZU6</accession>
<dbReference type="InterPro" id="IPR036179">
    <property type="entry name" value="Ig-like_dom_sf"/>
</dbReference>
<keyword evidence="3" id="KW-0732">Signal</keyword>
<evidence type="ECO:0000313" key="8">
    <source>
        <dbReference type="Proteomes" id="UP000694393"/>
    </source>
</evidence>
<dbReference type="PROSITE" id="PS50835">
    <property type="entry name" value="IG_LIKE"/>
    <property type="match status" value="1"/>
</dbReference>
<dbReference type="InterPro" id="IPR036058">
    <property type="entry name" value="Kazal_dom_sf"/>
</dbReference>
<dbReference type="Gene3D" id="2.60.40.10">
    <property type="entry name" value="Immunoglobulins"/>
    <property type="match status" value="1"/>
</dbReference>
<dbReference type="PANTHER" id="PTHR14186:SF25">
    <property type="entry name" value="KAZAL-TYPE SERINE PEPTIDASE INHIBITOR DOMAIN 3"/>
    <property type="match status" value="1"/>
</dbReference>
<dbReference type="GO" id="GO:0005520">
    <property type="term" value="F:insulin-like growth factor binding"/>
    <property type="evidence" value="ECO:0007669"/>
    <property type="project" value="InterPro"/>
</dbReference>
<evidence type="ECO:0000313" key="7">
    <source>
        <dbReference type="Ensembl" id="ENSPCEP00000013203.1"/>
    </source>
</evidence>
<evidence type="ECO:0000256" key="4">
    <source>
        <dbReference type="ARBA" id="ARBA00023157"/>
    </source>
</evidence>
<evidence type="ECO:0000256" key="1">
    <source>
        <dbReference type="ARBA" id="ARBA00004613"/>
    </source>
</evidence>
<dbReference type="InterPro" id="IPR007110">
    <property type="entry name" value="Ig-like_dom"/>
</dbReference>
<dbReference type="Ensembl" id="ENSPCET00000013685.1">
    <property type="protein sequence ID" value="ENSPCEP00000013203.1"/>
    <property type="gene ID" value="ENSPCEG00000010472.1"/>
</dbReference>
<dbReference type="InterPro" id="IPR011390">
    <property type="entry name" value="IGFBP_rP_mac25"/>
</dbReference>
<dbReference type="InterPro" id="IPR002350">
    <property type="entry name" value="Kazal_dom"/>
</dbReference>
<dbReference type="GO" id="GO:0009966">
    <property type="term" value="P:regulation of signal transduction"/>
    <property type="evidence" value="ECO:0007669"/>
    <property type="project" value="TreeGrafter"/>
</dbReference>
<evidence type="ECO:0000256" key="3">
    <source>
        <dbReference type="ARBA" id="ARBA00022729"/>
    </source>
</evidence>
<name>A0A8C8RZU6_9SAUR</name>
<dbReference type="CDD" id="cd00104">
    <property type="entry name" value="KAZAL_FS"/>
    <property type="match status" value="1"/>
</dbReference>
<dbReference type="InterPro" id="IPR013783">
    <property type="entry name" value="Ig-like_fold"/>
</dbReference>
<reference evidence="7" key="1">
    <citation type="submission" date="2025-08" db="UniProtKB">
        <authorList>
            <consortium name="Ensembl"/>
        </authorList>
    </citation>
    <scope>IDENTIFICATION</scope>
</reference>
<protein>
    <recommendedName>
        <fullName evidence="9">Kazal-like domain-containing protein</fullName>
    </recommendedName>
</protein>
<dbReference type="Gene3D" id="3.30.60.30">
    <property type="match status" value="1"/>
</dbReference>
<reference evidence="7" key="2">
    <citation type="submission" date="2025-09" db="UniProtKB">
        <authorList>
            <consortium name="Ensembl"/>
        </authorList>
    </citation>
    <scope>IDENTIFICATION</scope>
</reference>
<evidence type="ECO:0000256" key="2">
    <source>
        <dbReference type="ARBA" id="ARBA00022525"/>
    </source>
</evidence>
<dbReference type="PANTHER" id="PTHR14186">
    <property type="entry name" value="INSULIN-LIKE GROWTH FACTOR BINDING PROTEIN-RELATED"/>
    <property type="match status" value="1"/>
</dbReference>